<evidence type="ECO:0000313" key="2">
    <source>
        <dbReference type="EMBL" id="UWQ41318.1"/>
    </source>
</evidence>
<dbReference type="RefSeq" id="WP_259964463.1">
    <property type="nucleotide sequence ID" value="NZ_CP081051.1"/>
</dbReference>
<protein>
    <submittedName>
        <fullName evidence="2">Complex I NDUFA9 subunit family protein</fullName>
    </submittedName>
</protein>
<accession>A0ABY5WIP4</accession>
<name>A0ABY5WIP4_9RHOB</name>
<dbReference type="PANTHER" id="PTHR12126">
    <property type="entry name" value="NADH-UBIQUINONE OXIDOREDUCTASE 39 KDA SUBUNIT-RELATED"/>
    <property type="match status" value="1"/>
</dbReference>
<dbReference type="Gene3D" id="3.40.50.720">
    <property type="entry name" value="NAD(P)-binding Rossmann-like Domain"/>
    <property type="match status" value="1"/>
</dbReference>
<dbReference type="Pfam" id="PF01370">
    <property type="entry name" value="Epimerase"/>
    <property type="match status" value="1"/>
</dbReference>
<gene>
    <name evidence="2" type="ORF">K3718_17625</name>
</gene>
<dbReference type="InterPro" id="IPR051207">
    <property type="entry name" value="ComplexI_NDUFA9_subunit"/>
</dbReference>
<organism evidence="2 3">
    <name type="scientific">Leisingera aquaemixtae</name>
    <dbReference type="NCBI Taxonomy" id="1396826"/>
    <lineage>
        <taxon>Bacteria</taxon>
        <taxon>Pseudomonadati</taxon>
        <taxon>Pseudomonadota</taxon>
        <taxon>Alphaproteobacteria</taxon>
        <taxon>Rhodobacterales</taxon>
        <taxon>Roseobacteraceae</taxon>
        <taxon>Leisingera</taxon>
    </lineage>
</organism>
<dbReference type="EMBL" id="CP081051">
    <property type="protein sequence ID" value="UWQ41318.1"/>
    <property type="molecule type" value="Genomic_DNA"/>
</dbReference>
<keyword evidence="3" id="KW-1185">Reference proteome</keyword>
<dbReference type="Proteomes" id="UP001058514">
    <property type="component" value="Chromosome"/>
</dbReference>
<feature type="domain" description="NAD-dependent epimerase/dehydratase" evidence="1">
    <location>
        <begin position="5"/>
        <end position="212"/>
    </location>
</feature>
<dbReference type="SUPFAM" id="SSF51735">
    <property type="entry name" value="NAD(P)-binding Rossmann-fold domains"/>
    <property type="match status" value="1"/>
</dbReference>
<sequence>MSKLVTIYGGSGFVGRYIARRMAKEGWRVRVAVRRPNEAMHVKPYGVPGQVEPVFCNVRDDMSVAAVMRGADAVVNCVGVLNELGKNTFGAVHAEGAGRIARIAAQEGVASLVQISAIGADADADSVYSRTKAAGEAAVLEHFPGAVILRPSVIFGAEDEFFNRFAGMTRLSPVLPIASGSTRFQPVYVDDVAKAAVLGATGAAEGGIYELGGPEVKSFRELMEQMLEVIHRRRLILSLPRFAAWLVAFGFDMLQAASFQLISNKVLTRDQLRSLKSDNVVSEGAKGFSDLGISPVSLEAVLPDYLWKFRPSGQYDEMTNSARNLRNGA</sequence>
<proteinExistence type="predicted"/>
<dbReference type="PANTHER" id="PTHR12126:SF11">
    <property type="entry name" value="NADH DEHYDROGENASE [UBIQUINONE] 1 ALPHA SUBCOMPLEX SUBUNIT 9, MITOCHONDRIAL"/>
    <property type="match status" value="1"/>
</dbReference>
<dbReference type="CDD" id="cd05271">
    <property type="entry name" value="NDUFA9_like_SDR_a"/>
    <property type="match status" value="1"/>
</dbReference>
<dbReference type="InterPro" id="IPR036291">
    <property type="entry name" value="NAD(P)-bd_dom_sf"/>
</dbReference>
<reference evidence="2" key="1">
    <citation type="submission" date="2021-08" db="EMBL/GenBank/DDBJ databases">
        <authorList>
            <person name="Nwanade C."/>
            <person name="Wang M."/>
            <person name="Masoudi A."/>
            <person name="Yu Z."/>
            <person name="Liu J."/>
        </authorList>
    </citation>
    <scope>NUCLEOTIDE SEQUENCE</scope>
    <source>
        <strain evidence="2">S166</strain>
    </source>
</reference>
<evidence type="ECO:0000259" key="1">
    <source>
        <dbReference type="Pfam" id="PF01370"/>
    </source>
</evidence>
<dbReference type="InterPro" id="IPR001509">
    <property type="entry name" value="Epimerase_deHydtase"/>
</dbReference>
<evidence type="ECO:0000313" key="3">
    <source>
        <dbReference type="Proteomes" id="UP001058514"/>
    </source>
</evidence>